<dbReference type="EMBL" id="UOEX01000176">
    <property type="protein sequence ID" value="VAW36567.1"/>
    <property type="molecule type" value="Genomic_DNA"/>
</dbReference>
<keyword evidence="4" id="KW-0804">Transcription</keyword>
<gene>
    <name evidence="6" type="ORF">MNBD_DELTA03-213</name>
</gene>
<keyword evidence="5" id="KW-0233">DNA recombination</keyword>
<dbReference type="GO" id="GO:0009893">
    <property type="term" value="P:positive regulation of metabolic process"/>
    <property type="evidence" value="ECO:0007669"/>
    <property type="project" value="UniProtKB-ARBA"/>
</dbReference>
<dbReference type="GO" id="GO:0006355">
    <property type="term" value="P:regulation of DNA-templated transcription"/>
    <property type="evidence" value="ECO:0007669"/>
    <property type="project" value="InterPro"/>
</dbReference>
<organism evidence="6">
    <name type="scientific">hydrothermal vent metagenome</name>
    <dbReference type="NCBI Taxonomy" id="652676"/>
    <lineage>
        <taxon>unclassified sequences</taxon>
        <taxon>metagenomes</taxon>
        <taxon>ecological metagenomes</taxon>
    </lineage>
</organism>
<proteinExistence type="predicted"/>
<accession>A0A3B0VE64</accession>
<dbReference type="GO" id="GO:0030527">
    <property type="term" value="F:structural constituent of chromatin"/>
    <property type="evidence" value="ECO:0007669"/>
    <property type="project" value="InterPro"/>
</dbReference>
<dbReference type="Gene3D" id="4.10.520.10">
    <property type="entry name" value="IHF-like DNA-binding proteins"/>
    <property type="match status" value="1"/>
</dbReference>
<dbReference type="SMART" id="SM00411">
    <property type="entry name" value="BHL"/>
    <property type="match status" value="1"/>
</dbReference>
<dbReference type="AlphaFoldDB" id="A0A3B0VE64"/>
<dbReference type="PANTHER" id="PTHR33175:SF2">
    <property type="entry name" value="INTEGRATION HOST FACTOR SUBUNIT ALPHA"/>
    <property type="match status" value="1"/>
</dbReference>
<dbReference type="GO" id="GO:0006417">
    <property type="term" value="P:regulation of translation"/>
    <property type="evidence" value="ECO:0007669"/>
    <property type="project" value="UniProtKB-KW"/>
</dbReference>
<dbReference type="PRINTS" id="PR01727">
    <property type="entry name" value="DNABINDINGHU"/>
</dbReference>
<reference evidence="6" key="1">
    <citation type="submission" date="2018-06" db="EMBL/GenBank/DDBJ databases">
        <authorList>
            <person name="Zhirakovskaya E."/>
        </authorList>
    </citation>
    <scope>NUCLEOTIDE SEQUENCE</scope>
</reference>
<dbReference type="InterPro" id="IPR005684">
    <property type="entry name" value="IHF_alpha"/>
</dbReference>
<dbReference type="PANTHER" id="PTHR33175">
    <property type="entry name" value="DNA-BINDING PROTEIN HU"/>
    <property type="match status" value="1"/>
</dbReference>
<protein>
    <recommendedName>
        <fullName evidence="1">Integration host factor subunit alpha</fullName>
    </recommendedName>
</protein>
<evidence type="ECO:0000256" key="4">
    <source>
        <dbReference type="ARBA" id="ARBA00023163"/>
    </source>
</evidence>
<dbReference type="GO" id="GO:0003677">
    <property type="term" value="F:DNA binding"/>
    <property type="evidence" value="ECO:0007669"/>
    <property type="project" value="InterPro"/>
</dbReference>
<dbReference type="SUPFAM" id="SSF47729">
    <property type="entry name" value="IHF-like DNA-binding proteins"/>
    <property type="match status" value="1"/>
</dbReference>
<keyword evidence="2" id="KW-0810">Translation regulation</keyword>
<keyword evidence="3" id="KW-0805">Transcription regulation</keyword>
<dbReference type="InterPro" id="IPR010992">
    <property type="entry name" value="IHF-like_DNA-bd_dom_sf"/>
</dbReference>
<dbReference type="CDD" id="cd13835">
    <property type="entry name" value="IHF_A"/>
    <property type="match status" value="1"/>
</dbReference>
<sequence>MSKENITRQTLTKAINNRLGFPQNDASDIVDHFFTVIKESLLKGDNVKLVNFGAFKVRTKAPRRGRNPQTGESLEIAARNMVSFKLSKTLRDTVNEDGRD</sequence>
<dbReference type="Pfam" id="PF00216">
    <property type="entry name" value="Bac_DNA_binding"/>
    <property type="match status" value="1"/>
</dbReference>
<dbReference type="InterPro" id="IPR000119">
    <property type="entry name" value="Hist_DNA-bd"/>
</dbReference>
<evidence type="ECO:0000313" key="6">
    <source>
        <dbReference type="EMBL" id="VAW36567.1"/>
    </source>
</evidence>
<dbReference type="GO" id="GO:0006310">
    <property type="term" value="P:DNA recombination"/>
    <property type="evidence" value="ECO:0007669"/>
    <property type="project" value="UniProtKB-KW"/>
</dbReference>
<evidence type="ECO:0000256" key="3">
    <source>
        <dbReference type="ARBA" id="ARBA00023015"/>
    </source>
</evidence>
<name>A0A3B0VE64_9ZZZZ</name>
<evidence type="ECO:0000256" key="2">
    <source>
        <dbReference type="ARBA" id="ARBA00022845"/>
    </source>
</evidence>
<evidence type="ECO:0000256" key="1">
    <source>
        <dbReference type="ARBA" id="ARBA00018329"/>
    </source>
</evidence>
<dbReference type="GO" id="GO:0005829">
    <property type="term" value="C:cytosol"/>
    <property type="evidence" value="ECO:0007669"/>
    <property type="project" value="TreeGrafter"/>
</dbReference>
<evidence type="ECO:0000256" key="5">
    <source>
        <dbReference type="ARBA" id="ARBA00023172"/>
    </source>
</evidence>